<dbReference type="InterPro" id="IPR052276">
    <property type="entry name" value="Diphthamide-biosynth_chaperone"/>
</dbReference>
<dbReference type="Pfam" id="PF00226">
    <property type="entry name" value="DnaJ"/>
    <property type="match status" value="1"/>
</dbReference>
<gene>
    <name evidence="2" type="ORF">L195_g036574</name>
</gene>
<reference evidence="2 3" key="2">
    <citation type="journal article" date="2017" name="Front. Plant Sci.">
        <title>Gene Classification and Mining of Molecular Markers Useful in Red Clover (Trifolium pratense) Breeding.</title>
        <authorList>
            <person name="Istvanek J."/>
            <person name="Dluhosova J."/>
            <person name="Dluhos P."/>
            <person name="Patkova L."/>
            <person name="Nedelnik J."/>
            <person name="Repkova J."/>
        </authorList>
    </citation>
    <scope>NUCLEOTIDE SEQUENCE [LARGE SCALE GENOMIC DNA]</scope>
    <source>
        <strain evidence="3">cv. Tatra</strain>
        <tissue evidence="2">Young leaves</tissue>
    </source>
</reference>
<dbReference type="SMART" id="SM00271">
    <property type="entry name" value="DnaJ"/>
    <property type="match status" value="1"/>
</dbReference>
<dbReference type="Gramene" id="Tp57577_TGAC_v2_mRNA24897">
    <property type="protein sequence ID" value="Tp57577_TGAC_v2_mRNA24897"/>
    <property type="gene ID" value="Tp57577_TGAC_v2_gene24070"/>
</dbReference>
<dbReference type="OrthoDB" id="445556at2759"/>
<evidence type="ECO:0000313" key="2">
    <source>
        <dbReference type="EMBL" id="PNX80570.1"/>
    </source>
</evidence>
<protein>
    <submittedName>
        <fullName evidence="2">Chaperone protein dnaJ chloroplastic-like</fullName>
    </submittedName>
</protein>
<accession>A0A2K3LPW5</accession>
<sequence>MLSVSFPTSLSTAVNFAGKTISSQPCHVRSRRILISATATATEATSTKLSHAMVSSSCTSLYEILGIATVASDQEIKAAYRRLARVSHPDVATVDRKDSSADEFMKIRDAYSTLSDPEKRASYDRSLFRRQQPLTAMRFSGHGCRNWETDQCW</sequence>
<dbReference type="STRING" id="57577.A0A2K3LPW5"/>
<dbReference type="PANTHER" id="PTHR44240">
    <property type="entry name" value="DNAJ DOMAIN (PROKARYOTIC HEAT SHOCK PROTEIN)-RELATED"/>
    <property type="match status" value="1"/>
</dbReference>
<proteinExistence type="predicted"/>
<dbReference type="PRINTS" id="PR00625">
    <property type="entry name" value="JDOMAIN"/>
</dbReference>
<dbReference type="PROSITE" id="PS00636">
    <property type="entry name" value="DNAJ_1"/>
    <property type="match status" value="1"/>
</dbReference>
<dbReference type="AlphaFoldDB" id="A0A2K3LPW5"/>
<organism evidence="2 3">
    <name type="scientific">Trifolium pratense</name>
    <name type="common">Red clover</name>
    <dbReference type="NCBI Taxonomy" id="57577"/>
    <lineage>
        <taxon>Eukaryota</taxon>
        <taxon>Viridiplantae</taxon>
        <taxon>Streptophyta</taxon>
        <taxon>Embryophyta</taxon>
        <taxon>Tracheophyta</taxon>
        <taxon>Spermatophyta</taxon>
        <taxon>Magnoliopsida</taxon>
        <taxon>eudicotyledons</taxon>
        <taxon>Gunneridae</taxon>
        <taxon>Pentapetalae</taxon>
        <taxon>rosids</taxon>
        <taxon>fabids</taxon>
        <taxon>Fabales</taxon>
        <taxon>Fabaceae</taxon>
        <taxon>Papilionoideae</taxon>
        <taxon>50 kb inversion clade</taxon>
        <taxon>NPAAA clade</taxon>
        <taxon>Hologalegina</taxon>
        <taxon>IRL clade</taxon>
        <taxon>Trifolieae</taxon>
        <taxon>Trifolium</taxon>
    </lineage>
</organism>
<dbReference type="InterPro" id="IPR036869">
    <property type="entry name" value="J_dom_sf"/>
</dbReference>
<dbReference type="InterPro" id="IPR001623">
    <property type="entry name" value="DnaJ_domain"/>
</dbReference>
<comment type="caution">
    <text evidence="2">The sequence shown here is derived from an EMBL/GenBank/DDBJ whole genome shotgun (WGS) entry which is preliminary data.</text>
</comment>
<name>A0A2K3LPW5_TRIPR</name>
<feature type="domain" description="J" evidence="1">
    <location>
        <begin position="60"/>
        <end position="127"/>
    </location>
</feature>
<dbReference type="CDD" id="cd06257">
    <property type="entry name" value="DnaJ"/>
    <property type="match status" value="1"/>
</dbReference>
<dbReference type="PANTHER" id="PTHR44240:SF10">
    <property type="entry name" value="J DOMAIN-CONTAINING PROTEIN"/>
    <property type="match status" value="1"/>
</dbReference>
<dbReference type="SUPFAM" id="SSF46565">
    <property type="entry name" value="Chaperone J-domain"/>
    <property type="match status" value="1"/>
</dbReference>
<evidence type="ECO:0000313" key="3">
    <source>
        <dbReference type="Proteomes" id="UP000236291"/>
    </source>
</evidence>
<dbReference type="EMBL" id="ASHM01038202">
    <property type="protein sequence ID" value="PNX80570.1"/>
    <property type="molecule type" value="Genomic_DNA"/>
</dbReference>
<evidence type="ECO:0000259" key="1">
    <source>
        <dbReference type="PROSITE" id="PS50076"/>
    </source>
</evidence>
<dbReference type="Gene3D" id="1.10.287.110">
    <property type="entry name" value="DnaJ domain"/>
    <property type="match status" value="1"/>
</dbReference>
<reference evidence="2 3" key="1">
    <citation type="journal article" date="2014" name="Am. J. Bot.">
        <title>Genome assembly and annotation for red clover (Trifolium pratense; Fabaceae).</title>
        <authorList>
            <person name="Istvanek J."/>
            <person name="Jaros M."/>
            <person name="Krenek A."/>
            <person name="Repkova J."/>
        </authorList>
    </citation>
    <scope>NUCLEOTIDE SEQUENCE [LARGE SCALE GENOMIC DNA]</scope>
    <source>
        <strain evidence="3">cv. Tatra</strain>
        <tissue evidence="2">Young leaves</tissue>
    </source>
</reference>
<dbReference type="InterPro" id="IPR018253">
    <property type="entry name" value="DnaJ_domain_CS"/>
</dbReference>
<dbReference type="PROSITE" id="PS50076">
    <property type="entry name" value="DNAJ_2"/>
    <property type="match status" value="1"/>
</dbReference>
<dbReference type="Proteomes" id="UP000236291">
    <property type="component" value="Unassembled WGS sequence"/>
</dbReference>